<evidence type="ECO:0000256" key="1">
    <source>
        <dbReference type="SAM" id="MobiDB-lite"/>
    </source>
</evidence>
<evidence type="ECO:0000313" key="3">
    <source>
        <dbReference type="Proteomes" id="UP000777784"/>
    </source>
</evidence>
<feature type="region of interest" description="Disordered" evidence="1">
    <location>
        <begin position="76"/>
        <end position="102"/>
    </location>
</feature>
<dbReference type="AlphaFoldDB" id="A0A948RXM5"/>
<reference evidence="2" key="1">
    <citation type="submission" date="2021-05" db="EMBL/GenBank/DDBJ databases">
        <title>Energy efficiency and biological interactions define the core microbiome of deep oligotrophic groundwater.</title>
        <authorList>
            <person name="Mehrshad M."/>
            <person name="Lopez-Fernandez M."/>
            <person name="Bell E."/>
            <person name="Bernier-Latmani R."/>
            <person name="Bertilsson S."/>
            <person name="Dopson M."/>
        </authorList>
    </citation>
    <scope>NUCLEOTIDE SEQUENCE</scope>
    <source>
        <strain evidence="2">Modern_marine.mb.64</strain>
    </source>
</reference>
<organism evidence="2 3">
    <name type="scientific">Eiseniibacteriota bacterium</name>
    <dbReference type="NCBI Taxonomy" id="2212470"/>
    <lineage>
        <taxon>Bacteria</taxon>
        <taxon>Candidatus Eiseniibacteriota</taxon>
    </lineage>
</organism>
<gene>
    <name evidence="2" type="ORF">KJ970_04290</name>
</gene>
<sequence length="102" mass="11344">MDQYYPGVFQQLIVSVENLIVRAKAIRPAFTVSITDGPALLTAKERQRQSADRRLWNAKSESEIIVNSNGKLPNCCASPLSTHPGRRNPVKQQKGEANELIL</sequence>
<feature type="compositionally biased region" description="Basic and acidic residues" evidence="1">
    <location>
        <begin position="93"/>
        <end position="102"/>
    </location>
</feature>
<proteinExistence type="predicted"/>
<accession>A0A948RXM5</accession>
<name>A0A948RXM5_UNCEI</name>
<comment type="caution">
    <text evidence="2">The sequence shown here is derived from an EMBL/GenBank/DDBJ whole genome shotgun (WGS) entry which is preliminary data.</text>
</comment>
<dbReference type="EMBL" id="JAHJDP010000023">
    <property type="protein sequence ID" value="MBU2690124.1"/>
    <property type="molecule type" value="Genomic_DNA"/>
</dbReference>
<evidence type="ECO:0000313" key="2">
    <source>
        <dbReference type="EMBL" id="MBU2690124.1"/>
    </source>
</evidence>
<dbReference type="Proteomes" id="UP000777784">
    <property type="component" value="Unassembled WGS sequence"/>
</dbReference>
<protein>
    <submittedName>
        <fullName evidence="2">Uncharacterized protein</fullName>
    </submittedName>
</protein>